<reference evidence="3 4" key="1">
    <citation type="journal article" date="2019" name="Int. J. Syst. Evol. Microbiol.">
        <title>The Global Catalogue of Microorganisms (GCM) 10K type strain sequencing project: providing services to taxonomists for standard genome sequencing and annotation.</title>
        <authorList>
            <consortium name="The Broad Institute Genomics Platform"/>
            <consortium name="The Broad Institute Genome Sequencing Center for Infectious Disease"/>
            <person name="Wu L."/>
            <person name="Ma J."/>
        </authorList>
    </citation>
    <scope>NUCLEOTIDE SEQUENCE [LARGE SCALE GENOMIC DNA]</scope>
    <source>
        <strain evidence="3 4">JCM 12696</strain>
    </source>
</reference>
<comment type="caution">
    <text evidence="3">The sequence shown here is derived from an EMBL/GenBank/DDBJ whole genome shotgun (WGS) entry which is preliminary data.</text>
</comment>
<feature type="compositionally biased region" description="Basic and acidic residues" evidence="1">
    <location>
        <begin position="1"/>
        <end position="16"/>
    </location>
</feature>
<organism evidence="3 4">
    <name type="scientific">Streptomyces hebeiensis</name>
    <dbReference type="NCBI Taxonomy" id="229486"/>
    <lineage>
        <taxon>Bacteria</taxon>
        <taxon>Bacillati</taxon>
        <taxon>Actinomycetota</taxon>
        <taxon>Actinomycetes</taxon>
        <taxon>Kitasatosporales</taxon>
        <taxon>Streptomycetaceae</taxon>
        <taxon>Streptomyces</taxon>
    </lineage>
</organism>
<evidence type="ECO:0000313" key="4">
    <source>
        <dbReference type="Proteomes" id="UP001501371"/>
    </source>
</evidence>
<feature type="region of interest" description="Disordered" evidence="1">
    <location>
        <begin position="1"/>
        <end position="29"/>
    </location>
</feature>
<dbReference type="Proteomes" id="UP001501371">
    <property type="component" value="Unassembled WGS sequence"/>
</dbReference>
<keyword evidence="4" id="KW-1185">Reference proteome</keyword>
<evidence type="ECO:0000313" key="3">
    <source>
        <dbReference type="EMBL" id="GAA1170642.1"/>
    </source>
</evidence>
<dbReference type="EMBL" id="BAAAKV010000024">
    <property type="protein sequence ID" value="GAA1170642.1"/>
    <property type="molecule type" value="Genomic_DNA"/>
</dbReference>
<feature type="domain" description="DUF397" evidence="2">
    <location>
        <begin position="15"/>
        <end position="62"/>
    </location>
</feature>
<gene>
    <name evidence="3" type="ORF">GCM10009654_29810</name>
</gene>
<evidence type="ECO:0000259" key="2">
    <source>
        <dbReference type="Pfam" id="PF04149"/>
    </source>
</evidence>
<name>A0ABN1UWG4_9ACTN</name>
<dbReference type="RefSeq" id="WP_344275814.1">
    <property type="nucleotide sequence ID" value="NZ_BAAAKV010000024.1"/>
</dbReference>
<dbReference type="InterPro" id="IPR007278">
    <property type="entry name" value="DUF397"/>
</dbReference>
<proteinExistence type="predicted"/>
<sequence length="116" mass="13046">MTTTDKGARVNSEPDWRTSSYTGTENCVEVADGDPTDVLVRDTKDRRGPVLHLSPGTWAEFVPLRSSAPRPRLFFAPTREEAAWAVERMDSDGHQLALLLALKSYQRMGRFPKPEE</sequence>
<accession>A0ABN1UWG4</accession>
<evidence type="ECO:0000256" key="1">
    <source>
        <dbReference type="SAM" id="MobiDB-lite"/>
    </source>
</evidence>
<dbReference type="Pfam" id="PF04149">
    <property type="entry name" value="DUF397"/>
    <property type="match status" value="1"/>
</dbReference>
<protein>
    <recommendedName>
        <fullName evidence="2">DUF397 domain-containing protein</fullName>
    </recommendedName>
</protein>